<accession>A0A8R1URW9</accession>
<dbReference type="GO" id="GO:0005615">
    <property type="term" value="C:extracellular space"/>
    <property type="evidence" value="ECO:0000318"/>
    <property type="project" value="GO_Central"/>
</dbReference>
<dbReference type="GO" id="GO:0005125">
    <property type="term" value="F:cytokine activity"/>
    <property type="evidence" value="ECO:0000318"/>
    <property type="project" value="GO_Central"/>
</dbReference>
<accession>A0A2A6B6K2</accession>
<evidence type="ECO:0000313" key="5">
    <source>
        <dbReference type="Proteomes" id="UP000005239"/>
    </source>
</evidence>
<dbReference type="AlphaFoldDB" id="A0A2A6B6K2"/>
<dbReference type="Proteomes" id="UP000005239">
    <property type="component" value="Unassembled WGS sequence"/>
</dbReference>
<dbReference type="GO" id="GO:0008083">
    <property type="term" value="F:growth factor activity"/>
    <property type="evidence" value="ECO:0007669"/>
    <property type="project" value="UniProtKB-KW"/>
</dbReference>
<protein>
    <submittedName>
        <fullName evidence="4">TGF_BETA_2 domain-containing protein</fullName>
    </submittedName>
</protein>
<keyword evidence="2" id="KW-0964">Secreted</keyword>
<dbReference type="PROSITE" id="PS51362">
    <property type="entry name" value="TGF_BETA_2"/>
    <property type="match status" value="1"/>
</dbReference>
<sequence>MKFLPFLLFVLLAGLVHVVVDRSRFLSGCSDDEFYHLHKIRSQLIRGMEMNELQTQSIPPESIEEARQLLPMFDSHHHLDHQKIHVIENGQLINPNEHLFKIPQSFTSHDLLNTFISFYIRPIYSASRLTIDVKARELSSDTFYPLASEEIDSPRSMKQIRMKLDVELMKKWSDLSIPSIVLSIEFRQIDSDLIVLKDDVDSNGKSIILEFDVAVAPKRKRRSFLDQQQCEMDESGKDILPNQECCIATRIIDLRRGQFKIDNIISPPMIEVSWCAGECKKESSFMPLFSKYSGSLHIIGDNGPRCCHAVESSHVDVMYATKDGAVNNSRIYGVIATKCACA</sequence>
<organism evidence="4 5">
    <name type="scientific">Pristionchus pacificus</name>
    <name type="common">Parasitic nematode worm</name>
    <dbReference type="NCBI Taxonomy" id="54126"/>
    <lineage>
        <taxon>Eukaryota</taxon>
        <taxon>Metazoa</taxon>
        <taxon>Ecdysozoa</taxon>
        <taxon>Nematoda</taxon>
        <taxon>Chromadorea</taxon>
        <taxon>Rhabditida</taxon>
        <taxon>Rhabditina</taxon>
        <taxon>Diplogasteromorpha</taxon>
        <taxon>Diplogasteroidea</taxon>
        <taxon>Neodiplogasteridae</taxon>
        <taxon>Pristionchus</taxon>
    </lineage>
</organism>
<reference evidence="4" key="2">
    <citation type="submission" date="2022-06" db="UniProtKB">
        <authorList>
            <consortium name="EnsemblMetazoa"/>
        </authorList>
    </citation>
    <scope>IDENTIFICATION</scope>
    <source>
        <strain evidence="4">PS312</strain>
    </source>
</reference>
<dbReference type="SUPFAM" id="SSF57501">
    <property type="entry name" value="Cystine-knot cytokines"/>
    <property type="match status" value="1"/>
</dbReference>
<comment type="similarity">
    <text evidence="3">Belongs to the TGF-beta family.</text>
</comment>
<dbReference type="Pfam" id="PF00019">
    <property type="entry name" value="TGF_beta"/>
    <property type="match status" value="1"/>
</dbReference>
<keyword evidence="5" id="KW-1185">Reference proteome</keyword>
<evidence type="ECO:0000256" key="1">
    <source>
        <dbReference type="ARBA" id="ARBA00004613"/>
    </source>
</evidence>
<dbReference type="InterPro" id="IPR029034">
    <property type="entry name" value="Cystine-knot_cytokine"/>
</dbReference>
<comment type="subcellular location">
    <subcellularLocation>
        <location evidence="1">Secreted</location>
    </subcellularLocation>
</comment>
<evidence type="ECO:0000256" key="3">
    <source>
        <dbReference type="RuleBase" id="RU000354"/>
    </source>
</evidence>
<dbReference type="GO" id="GO:0007178">
    <property type="term" value="P:cell surface receptor protein serine/threonine kinase signaling pathway"/>
    <property type="evidence" value="ECO:0000318"/>
    <property type="project" value="GO_Central"/>
</dbReference>
<name>A0A2A6B6K2_PRIPA</name>
<dbReference type="InterPro" id="IPR001839">
    <property type="entry name" value="TGF-b_C"/>
</dbReference>
<proteinExistence type="inferred from homology"/>
<dbReference type="Gene3D" id="2.10.90.10">
    <property type="entry name" value="Cystine-knot cytokines"/>
    <property type="match status" value="1"/>
</dbReference>
<dbReference type="CDD" id="cd08698">
    <property type="entry name" value="TGF_beta_SF"/>
    <property type="match status" value="1"/>
</dbReference>
<evidence type="ECO:0000256" key="2">
    <source>
        <dbReference type="ARBA" id="ARBA00022525"/>
    </source>
</evidence>
<evidence type="ECO:0000313" key="4">
    <source>
        <dbReference type="EnsemblMetazoa" id="PPA35586.1"/>
    </source>
</evidence>
<dbReference type="EnsemblMetazoa" id="PPA35586.1">
    <property type="protein sequence ID" value="PPA35586.1"/>
    <property type="gene ID" value="WBGene00273955"/>
</dbReference>
<keyword evidence="3" id="KW-0339">Growth factor</keyword>
<gene>
    <name evidence="4" type="primary">WBGene00273955</name>
</gene>
<reference evidence="5" key="1">
    <citation type="journal article" date="2008" name="Nat. Genet.">
        <title>The Pristionchus pacificus genome provides a unique perspective on nematode lifestyle and parasitism.</title>
        <authorList>
            <person name="Dieterich C."/>
            <person name="Clifton S.W."/>
            <person name="Schuster L.N."/>
            <person name="Chinwalla A."/>
            <person name="Delehaunty K."/>
            <person name="Dinkelacker I."/>
            <person name="Fulton L."/>
            <person name="Fulton R."/>
            <person name="Godfrey J."/>
            <person name="Minx P."/>
            <person name="Mitreva M."/>
            <person name="Roeseler W."/>
            <person name="Tian H."/>
            <person name="Witte H."/>
            <person name="Yang S.P."/>
            <person name="Wilson R.K."/>
            <person name="Sommer R.J."/>
        </authorList>
    </citation>
    <scope>NUCLEOTIDE SEQUENCE [LARGE SCALE GENOMIC DNA]</scope>
    <source>
        <strain evidence="5">PS312</strain>
    </source>
</reference>